<feature type="domain" description="TRAM" evidence="6">
    <location>
        <begin position="1"/>
        <end position="61"/>
    </location>
</feature>
<dbReference type="GO" id="GO:0070475">
    <property type="term" value="P:rRNA base methylation"/>
    <property type="evidence" value="ECO:0007669"/>
    <property type="project" value="TreeGrafter"/>
</dbReference>
<dbReference type="PANTHER" id="PTHR11061">
    <property type="entry name" value="RNA M5U METHYLTRANSFERASE"/>
    <property type="match status" value="1"/>
</dbReference>
<feature type="binding site" evidence="4">
    <location>
        <position position="348"/>
    </location>
    <ligand>
        <name>S-adenosyl-L-methionine</name>
        <dbReference type="ChEBI" id="CHEBI:59789"/>
    </ligand>
</feature>
<dbReference type="PROSITE" id="PS01230">
    <property type="entry name" value="TRMA_1"/>
    <property type="match status" value="1"/>
</dbReference>
<evidence type="ECO:0000256" key="5">
    <source>
        <dbReference type="PROSITE-ProRule" id="PRU10015"/>
    </source>
</evidence>
<dbReference type="SUPFAM" id="SSF53335">
    <property type="entry name" value="S-adenosyl-L-methionine-dependent methyltransferases"/>
    <property type="match status" value="1"/>
</dbReference>
<dbReference type="InterPro" id="IPR010280">
    <property type="entry name" value="U5_MeTrfase_fam"/>
</dbReference>
<dbReference type="NCBIfam" id="TIGR00479">
    <property type="entry name" value="rumA"/>
    <property type="match status" value="1"/>
</dbReference>
<dbReference type="Proteomes" id="UP000500961">
    <property type="component" value="Chromosome"/>
</dbReference>
<dbReference type="FunFam" id="3.40.50.150:FF:000009">
    <property type="entry name" value="23S rRNA (Uracil(1939)-C(5))-methyltransferase RlmD"/>
    <property type="match status" value="1"/>
</dbReference>
<dbReference type="InterPro" id="IPR029063">
    <property type="entry name" value="SAM-dependent_MTases_sf"/>
</dbReference>
<keyword evidence="2 4" id="KW-0808">Transferase</keyword>
<dbReference type="RefSeq" id="WP_173076363.1">
    <property type="nucleotide sequence ID" value="NZ_CP041345.1"/>
</dbReference>
<feature type="binding site" evidence="4">
    <location>
        <position position="327"/>
    </location>
    <ligand>
        <name>S-adenosyl-L-methionine</name>
        <dbReference type="ChEBI" id="CHEBI:59789"/>
    </ligand>
</feature>
<dbReference type="Pfam" id="PF05958">
    <property type="entry name" value="tRNA_U5-meth_tr"/>
    <property type="match status" value="1"/>
</dbReference>
<dbReference type="EMBL" id="CP041345">
    <property type="protein sequence ID" value="QKG81020.1"/>
    <property type="molecule type" value="Genomic_DNA"/>
</dbReference>
<dbReference type="PANTHER" id="PTHR11061:SF30">
    <property type="entry name" value="TRNA (URACIL(54)-C(5))-METHYLTRANSFERASE"/>
    <property type="match status" value="1"/>
</dbReference>
<evidence type="ECO:0000313" key="8">
    <source>
        <dbReference type="Proteomes" id="UP000500961"/>
    </source>
</evidence>
<dbReference type="Gene3D" id="2.40.50.1070">
    <property type="match status" value="1"/>
</dbReference>
<comment type="similarity">
    <text evidence="4">Belongs to the class I-like SAM-binding methyltransferase superfamily. RNA M5U methyltransferase family.</text>
</comment>
<evidence type="ECO:0000256" key="2">
    <source>
        <dbReference type="ARBA" id="ARBA00022679"/>
    </source>
</evidence>
<feature type="binding site" evidence="4">
    <location>
        <position position="298"/>
    </location>
    <ligand>
        <name>S-adenosyl-L-methionine</name>
        <dbReference type="ChEBI" id="CHEBI:59789"/>
    </ligand>
</feature>
<gene>
    <name evidence="7" type="primary">rlmD</name>
    <name evidence="7" type="ORF">FHG85_12350</name>
</gene>
<keyword evidence="3 4" id="KW-0949">S-adenosyl-L-methionine</keyword>
<dbReference type="AlphaFoldDB" id="A0A7D4BCM8"/>
<dbReference type="CDD" id="cd02440">
    <property type="entry name" value="AdoMet_MTases"/>
    <property type="match status" value="1"/>
</dbReference>
<evidence type="ECO:0000256" key="1">
    <source>
        <dbReference type="ARBA" id="ARBA00022603"/>
    </source>
</evidence>
<feature type="active site" description="Nucleophile" evidence="4">
    <location>
        <position position="424"/>
    </location>
</feature>
<evidence type="ECO:0000256" key="3">
    <source>
        <dbReference type="ARBA" id="ARBA00022691"/>
    </source>
</evidence>
<name>A0A7D4BCM8_9BACT</name>
<keyword evidence="8" id="KW-1185">Reference proteome</keyword>
<dbReference type="InterPro" id="IPR030390">
    <property type="entry name" value="MeTrfase_TrmA_AS"/>
</dbReference>
<reference evidence="7 8" key="1">
    <citation type="submission" date="2019-07" db="EMBL/GenBank/DDBJ databases">
        <title>Thalassofilum flectens gen. nov., sp. nov., a novel moderate thermophilic anaerobe from a shallow sea hot spring in Kunashir Island (Russia), representing a new family in the order Bacteroidales, and proposal of Thalassofilacea fam. nov.</title>
        <authorList>
            <person name="Kochetkova T.V."/>
            <person name="Podosokorskaya O.A."/>
            <person name="Novikov A."/>
            <person name="Elcheninov A.G."/>
            <person name="Toshchakov S.V."/>
            <person name="Kublanov I.V."/>
        </authorList>
    </citation>
    <scope>NUCLEOTIDE SEQUENCE [LARGE SCALE GENOMIC DNA]</scope>
    <source>
        <strain evidence="7 8">38-H</strain>
    </source>
</reference>
<protein>
    <submittedName>
        <fullName evidence="7">23S rRNA (Uracil(1939)-C(5))-methyltransferase RlmD</fullName>
        <ecNumber evidence="7">2.1.1.190</ecNumber>
    </submittedName>
</protein>
<dbReference type="Gene3D" id="3.40.50.150">
    <property type="entry name" value="Vaccinia Virus protein VP39"/>
    <property type="match status" value="1"/>
</dbReference>
<keyword evidence="1 4" id="KW-0489">Methyltransferase</keyword>
<proteinExistence type="inferred from homology"/>
<sequence length="466" mass="53221">MGRRKKPLLEQVHIQDVAAEGKAIGKVNDKVVFVPFAVPGDVVDIQVTKNRKNFMEGQVVRWHQFSPIRVEAFCEHFGLCGGCKWQSLPYSEQLRYKQKQVSDQLKRIGKVELPEISPIIGSSKTQYYRNKLEYTFSDSRWLTREEIEKSDEIIQEPALGYHIPGRFDKVFDVKNCYLQPEPSNSIRLAVKDYALKHSIPFINLYSKQGVLRNIIIRTTTTNEVMVILSVTQITDQVKGLLDYLKNEFPQITSLFYVVNTKLNETINDLDLVLYHGQEYITEQMEDLRFRVGPKSFYQTNSEQALVLYRVARDFANLTGSETVYDLYTGTGTIANFVARKAKKVVGIEYVPEAIDDAKVNSKINGIENTSFFSGDIKDLLKKEFLLQHGTPDVVILDPPRAGIHPDVANTLVEANPIRIVYVSCNPATQARDIALMSEKYRVTKIQPVDMFPQTHHVENVVLLERK</sequence>
<evidence type="ECO:0000256" key="4">
    <source>
        <dbReference type="PROSITE-ProRule" id="PRU01024"/>
    </source>
</evidence>
<dbReference type="EC" id="2.1.1.190" evidence="7"/>
<dbReference type="SUPFAM" id="SSF50249">
    <property type="entry name" value="Nucleic acid-binding proteins"/>
    <property type="match status" value="1"/>
</dbReference>
<feature type="binding site" evidence="4">
    <location>
        <position position="397"/>
    </location>
    <ligand>
        <name>S-adenosyl-L-methionine</name>
        <dbReference type="ChEBI" id="CHEBI:59789"/>
    </ligand>
</feature>
<dbReference type="PROSITE" id="PS50926">
    <property type="entry name" value="TRAM"/>
    <property type="match status" value="1"/>
</dbReference>
<dbReference type="InterPro" id="IPR030391">
    <property type="entry name" value="MeTrfase_TrmA_CS"/>
</dbReference>
<dbReference type="InterPro" id="IPR002792">
    <property type="entry name" value="TRAM_dom"/>
</dbReference>
<feature type="active site" evidence="5">
    <location>
        <position position="424"/>
    </location>
</feature>
<organism evidence="7 8">
    <name type="scientific">Tenuifilum thalassicum</name>
    <dbReference type="NCBI Taxonomy" id="2590900"/>
    <lineage>
        <taxon>Bacteria</taxon>
        <taxon>Pseudomonadati</taxon>
        <taxon>Bacteroidota</taxon>
        <taxon>Bacteroidia</taxon>
        <taxon>Bacteroidales</taxon>
        <taxon>Tenuifilaceae</taxon>
        <taxon>Tenuifilum</taxon>
    </lineage>
</organism>
<dbReference type="InterPro" id="IPR012340">
    <property type="entry name" value="NA-bd_OB-fold"/>
</dbReference>
<evidence type="ECO:0000313" key="7">
    <source>
        <dbReference type="EMBL" id="QKG81020.1"/>
    </source>
</evidence>
<dbReference type="PROSITE" id="PS01231">
    <property type="entry name" value="TRMA_2"/>
    <property type="match status" value="1"/>
</dbReference>
<evidence type="ECO:0000259" key="6">
    <source>
        <dbReference type="PROSITE" id="PS50926"/>
    </source>
</evidence>
<dbReference type="Pfam" id="PF01938">
    <property type="entry name" value="TRAM"/>
    <property type="match status" value="1"/>
</dbReference>
<accession>A0A7D4BCM8</accession>
<dbReference type="GO" id="GO:0070041">
    <property type="term" value="F:rRNA (uridine-C5-)-methyltransferase activity"/>
    <property type="evidence" value="ECO:0007669"/>
    <property type="project" value="TreeGrafter"/>
</dbReference>
<dbReference type="PROSITE" id="PS51687">
    <property type="entry name" value="SAM_MT_RNA_M5U"/>
    <property type="match status" value="1"/>
</dbReference>
<dbReference type="KEGG" id="ttz:FHG85_12350"/>
<dbReference type="Gene3D" id="2.40.50.140">
    <property type="entry name" value="Nucleic acid-binding proteins"/>
    <property type="match status" value="1"/>
</dbReference>